<protein>
    <recommendedName>
        <fullName evidence="4">Fungal N-terminal domain-containing protein</fullName>
    </recommendedName>
</protein>
<feature type="signal peptide" evidence="1">
    <location>
        <begin position="1"/>
        <end position="18"/>
    </location>
</feature>
<feature type="chain" id="PRO_5042028261" description="Fungal N-terminal domain-containing protein" evidence="1">
    <location>
        <begin position="19"/>
        <end position="183"/>
    </location>
</feature>
<gene>
    <name evidence="2" type="ORF">NP233_g6261</name>
</gene>
<dbReference type="EMBL" id="JANIEX010000402">
    <property type="protein sequence ID" value="KAJ3567596.1"/>
    <property type="molecule type" value="Genomic_DNA"/>
</dbReference>
<keyword evidence="1" id="KW-0732">Signal</keyword>
<dbReference type="PANTHER" id="PTHR38123">
    <property type="entry name" value="CELL WALL SERINE-THREONINE-RICH GALACTOMANNOPROTEIN MP1 (AFU_ORTHOLOGUE AFUA_4G03240)"/>
    <property type="match status" value="1"/>
</dbReference>
<evidence type="ECO:0000313" key="2">
    <source>
        <dbReference type="EMBL" id="KAJ3567596.1"/>
    </source>
</evidence>
<accession>A0AAD5VWX9</accession>
<sequence>MQGSPFSFLASAIAATLGVSIESILVDISEIKRRVASLDAAINTCSTFCETGDSTIAMNIHLCAEDTRTAIIKTIKDVKTIPSPVTVSDGVRVLNSVNSLKPLVLEALRRVVAKKPILQSLGRKSIMTYVTEDLIELNLTTSALQDALISRAPAQLLQEANAIKVEIDNAFAVAIAALNRVKE</sequence>
<dbReference type="InterPro" id="IPR021054">
    <property type="entry name" value="Cell_wall_mannoprotein_1"/>
</dbReference>
<comment type="caution">
    <text evidence="2">The sequence shown here is derived from an EMBL/GenBank/DDBJ whole genome shotgun (WGS) entry which is preliminary data.</text>
</comment>
<dbReference type="Gene3D" id="1.20.1280.140">
    <property type="match status" value="1"/>
</dbReference>
<evidence type="ECO:0000256" key="1">
    <source>
        <dbReference type="SAM" id="SignalP"/>
    </source>
</evidence>
<dbReference type="PANTHER" id="PTHR38123:SF1">
    <property type="entry name" value="HYDROPHOBIC SURFACE BINDING PROTEIN"/>
    <property type="match status" value="1"/>
</dbReference>
<dbReference type="GO" id="GO:0005576">
    <property type="term" value="C:extracellular region"/>
    <property type="evidence" value="ECO:0007669"/>
    <property type="project" value="TreeGrafter"/>
</dbReference>
<evidence type="ECO:0000313" key="3">
    <source>
        <dbReference type="Proteomes" id="UP001213000"/>
    </source>
</evidence>
<organism evidence="2 3">
    <name type="scientific">Leucocoprinus birnbaumii</name>
    <dbReference type="NCBI Taxonomy" id="56174"/>
    <lineage>
        <taxon>Eukaryota</taxon>
        <taxon>Fungi</taxon>
        <taxon>Dikarya</taxon>
        <taxon>Basidiomycota</taxon>
        <taxon>Agaricomycotina</taxon>
        <taxon>Agaricomycetes</taxon>
        <taxon>Agaricomycetidae</taxon>
        <taxon>Agaricales</taxon>
        <taxon>Agaricineae</taxon>
        <taxon>Agaricaceae</taxon>
        <taxon>Leucocoprinus</taxon>
    </lineage>
</organism>
<dbReference type="AlphaFoldDB" id="A0AAD5VWX9"/>
<dbReference type="Proteomes" id="UP001213000">
    <property type="component" value="Unassembled WGS sequence"/>
</dbReference>
<proteinExistence type="predicted"/>
<name>A0AAD5VWX9_9AGAR</name>
<reference evidence="2" key="1">
    <citation type="submission" date="2022-07" db="EMBL/GenBank/DDBJ databases">
        <title>Genome Sequence of Leucocoprinus birnbaumii.</title>
        <authorList>
            <person name="Buettner E."/>
        </authorList>
    </citation>
    <scope>NUCLEOTIDE SEQUENCE</scope>
    <source>
        <strain evidence="2">VT141</strain>
    </source>
</reference>
<evidence type="ECO:0008006" key="4">
    <source>
        <dbReference type="Google" id="ProtNLM"/>
    </source>
</evidence>
<dbReference type="Pfam" id="PF12296">
    <property type="entry name" value="HsbA"/>
    <property type="match status" value="1"/>
</dbReference>
<keyword evidence="3" id="KW-1185">Reference proteome</keyword>